<evidence type="ECO:0000256" key="1">
    <source>
        <dbReference type="SAM" id="MobiDB-lite"/>
    </source>
</evidence>
<feature type="domain" description="Beta-glucuronidase C-terminal" evidence="4">
    <location>
        <begin position="424"/>
        <end position="527"/>
    </location>
</feature>
<dbReference type="Pfam" id="PF16862">
    <property type="entry name" value="Glyco_hydro_79C"/>
    <property type="match status" value="1"/>
</dbReference>
<name>A0A0G2EZ08_PHACM</name>
<evidence type="ECO:0000259" key="4">
    <source>
        <dbReference type="Pfam" id="PF16862"/>
    </source>
</evidence>
<keyword evidence="5" id="KW-0378">Hydrolase</keyword>
<keyword evidence="2" id="KW-0472">Membrane</keyword>
<evidence type="ECO:0000313" key="5">
    <source>
        <dbReference type="EMBL" id="KKY27344.1"/>
    </source>
</evidence>
<evidence type="ECO:0000313" key="6">
    <source>
        <dbReference type="Proteomes" id="UP000053317"/>
    </source>
</evidence>
<gene>
    <name evidence="5" type="ORF">UCRPC4_g01144</name>
</gene>
<dbReference type="InterPro" id="IPR017853">
    <property type="entry name" value="GH"/>
</dbReference>
<keyword evidence="2" id="KW-0812">Transmembrane</keyword>
<dbReference type="GO" id="GO:0016787">
    <property type="term" value="F:hydrolase activity"/>
    <property type="evidence" value="ECO:0007669"/>
    <property type="project" value="UniProtKB-KW"/>
</dbReference>
<evidence type="ECO:0000256" key="3">
    <source>
        <dbReference type="SAM" id="SignalP"/>
    </source>
</evidence>
<sequence length="623" mass="66430">MSSFQALCACLSFYHLASVTAQSTYSYTPASSVPSGASKPLSPSFAGLGIEPSNLFSFTGGDDANELSINLLQNLANYTGTPPHLRIGGNTQDYMIYESSHTAYSLEVNSNPTESSAASPPDYYIIGPGFFEALDRFPTNSPITFGLNLAYQNSDWKARINATASAAYNLLTNVNLTSFEIGNEPDLYLENGFRTGDWSGEVYTEEWLDRAYVVYNSVLEPNGIEADFFEPGCTASTIGTTFTISDLADDDITAKGNDTTTSYVAMWNQHDYYYYIGVSTYTLTMSIFTDLSTTATQFAAWTDEIDSATELGYRYALREMGVVGPIGMRGMTDVFAASLWTLNFFLYAASLNISSVQMHMTDNSNASAWQPVYKYGNEPFVRPNYYAFAAMAQLIGCGGGNSIAGPGVLTSGVPSGYTGRLAIYDSYRDSKLAAIVIINSVVANTSETDKSSITIDLSLPDFEGEDLYLSYLTADGADSYYNTTFNGVSFEQNSVGLPSTINSTVQTVTVGSDGSASVTVRDSQALIVNIGKVIGETTCSVNTSPAHTHTSSAATSTVLTQVKATGTSASTGADSSQTQNSSSNSSSSSSAATLSIAAPRIDLLSIFLLCSFAFAYGGVSILE</sequence>
<protein>
    <submittedName>
        <fullName evidence="5">Putative glycoside hydrolase family 79 protein</fullName>
    </submittedName>
</protein>
<organism evidence="5 6">
    <name type="scientific">Phaeomoniella chlamydospora</name>
    <name type="common">Phaeoacremonium chlamydosporum</name>
    <dbReference type="NCBI Taxonomy" id="158046"/>
    <lineage>
        <taxon>Eukaryota</taxon>
        <taxon>Fungi</taxon>
        <taxon>Dikarya</taxon>
        <taxon>Ascomycota</taxon>
        <taxon>Pezizomycotina</taxon>
        <taxon>Eurotiomycetes</taxon>
        <taxon>Chaetothyriomycetidae</taxon>
        <taxon>Phaeomoniellales</taxon>
        <taxon>Phaeomoniellaceae</taxon>
        <taxon>Phaeomoniella</taxon>
    </lineage>
</organism>
<feature type="signal peptide" evidence="3">
    <location>
        <begin position="1"/>
        <end position="21"/>
    </location>
</feature>
<dbReference type="PANTHER" id="PTHR36183:SF2">
    <property type="entry name" value="BETA-GLUCURONIDASE C-TERMINAL DOMAIN-CONTAINING PROTEIN"/>
    <property type="match status" value="1"/>
</dbReference>
<feature type="transmembrane region" description="Helical" evidence="2">
    <location>
        <begin position="603"/>
        <end position="622"/>
    </location>
</feature>
<keyword evidence="6" id="KW-1185">Reference proteome</keyword>
<accession>A0A0G2EZ08</accession>
<reference evidence="5 6" key="1">
    <citation type="submission" date="2015-05" db="EMBL/GenBank/DDBJ databases">
        <title>Distinctive expansion of gene families associated with plant cell wall degradation and secondary metabolism in the genomes of grapevine trunk pathogens.</title>
        <authorList>
            <person name="Lawrence D.P."/>
            <person name="Travadon R."/>
            <person name="Rolshausen P.E."/>
            <person name="Baumgartner K."/>
        </authorList>
    </citation>
    <scope>NUCLEOTIDE SEQUENCE [LARGE SCALE GENOMIC DNA]</scope>
    <source>
        <strain evidence="5">UCRPC4</strain>
    </source>
</reference>
<dbReference type="InterPro" id="IPR052974">
    <property type="entry name" value="GH79_Enzymes"/>
</dbReference>
<dbReference type="InterPro" id="IPR031728">
    <property type="entry name" value="GlcAase_C"/>
</dbReference>
<dbReference type="PANTHER" id="PTHR36183">
    <property type="entry name" value="BETA-GLUCURONIDASE"/>
    <property type="match status" value="1"/>
</dbReference>
<dbReference type="AlphaFoldDB" id="A0A0G2EZ08"/>
<comment type="caution">
    <text evidence="5">The sequence shown here is derived from an EMBL/GenBank/DDBJ whole genome shotgun (WGS) entry which is preliminary data.</text>
</comment>
<keyword evidence="3" id="KW-0732">Signal</keyword>
<dbReference type="Gene3D" id="3.20.20.80">
    <property type="entry name" value="Glycosidases"/>
    <property type="match status" value="1"/>
</dbReference>
<dbReference type="OrthoDB" id="2831684at2759"/>
<keyword evidence="2" id="KW-1133">Transmembrane helix</keyword>
<evidence type="ECO:0000256" key="2">
    <source>
        <dbReference type="SAM" id="Phobius"/>
    </source>
</evidence>
<feature type="chain" id="PRO_5002543730" evidence="3">
    <location>
        <begin position="22"/>
        <end position="623"/>
    </location>
</feature>
<dbReference type="EMBL" id="LCWF01000025">
    <property type="protein sequence ID" value="KKY27344.1"/>
    <property type="molecule type" value="Genomic_DNA"/>
</dbReference>
<proteinExistence type="predicted"/>
<dbReference type="SUPFAM" id="SSF51445">
    <property type="entry name" value="(Trans)glycosidases"/>
    <property type="match status" value="1"/>
</dbReference>
<dbReference type="Proteomes" id="UP000053317">
    <property type="component" value="Unassembled WGS sequence"/>
</dbReference>
<reference evidence="5 6" key="2">
    <citation type="submission" date="2015-05" db="EMBL/GenBank/DDBJ databases">
        <authorList>
            <person name="Morales-Cruz A."/>
            <person name="Amrine K.C."/>
            <person name="Cantu D."/>
        </authorList>
    </citation>
    <scope>NUCLEOTIDE SEQUENCE [LARGE SCALE GENOMIC DNA]</scope>
    <source>
        <strain evidence="5">UCRPC4</strain>
    </source>
</reference>
<feature type="region of interest" description="Disordered" evidence="1">
    <location>
        <begin position="568"/>
        <end position="589"/>
    </location>
</feature>